<name>A0ABY5KB81_9CELL</name>
<evidence type="ECO:0000256" key="1">
    <source>
        <dbReference type="SAM" id="Phobius"/>
    </source>
</evidence>
<keyword evidence="1" id="KW-0472">Membrane</keyword>
<organism evidence="2 3">
    <name type="scientific">Cellulomonas wangsupingiae</name>
    <dbReference type="NCBI Taxonomy" id="2968085"/>
    <lineage>
        <taxon>Bacteria</taxon>
        <taxon>Bacillati</taxon>
        <taxon>Actinomycetota</taxon>
        <taxon>Actinomycetes</taxon>
        <taxon>Micrococcales</taxon>
        <taxon>Cellulomonadaceae</taxon>
        <taxon>Cellulomonas</taxon>
    </lineage>
</organism>
<protein>
    <submittedName>
        <fullName evidence="2">Uncharacterized protein</fullName>
    </submittedName>
</protein>
<accession>A0ABY5KB81</accession>
<evidence type="ECO:0000313" key="2">
    <source>
        <dbReference type="EMBL" id="UUI66340.1"/>
    </source>
</evidence>
<feature type="transmembrane region" description="Helical" evidence="1">
    <location>
        <begin position="180"/>
        <end position="201"/>
    </location>
</feature>
<keyword evidence="1" id="KW-1133">Transmembrane helix</keyword>
<sequence length="546" mass="55525">MRRALALLTALLGGLLVLVGTAVAVVAGPDDIAHLPTRALPGDVGTALLPPGLLAWDGVTVAVRATGSDGGVFLGSAHPVDAESYLSGVGTFRADEITWQGVWSGREQEGDLAAPAVAPAGATFWTDRADGAGTRQLLLPLSGQPVAVVAVATAAEGADGGAPAPSGSLRMTMGVRVPHAFAGGVATAALGAVLIAVAFLVGRRRPRPADDAEPASATGPTPAADLTAVRRVVATATGAAVLTSLTGCAAVPERVELGEIRRVAIDADEVAAALASYDERNAAANALSHQHDPSGWAAADTGAVLAGDLYVTAWTAASGETPTSTTSTTSAGRVYAPDFATYPTWFLAETIWSAEGEESVPRLTVFERATVLDPWRLSAAVDVAAEVPAPRAPGAASTASDETRARAVETLAVVERFVESGDGTGLEPGPLAELRTAILGDDGEATSTLDVQNPVAAEDPTGPGGSVRVVAVEGGTLVTSTHLMIETVQAQPDHTISFVDEVFAQVVGMTGDRETLVLPMVLSVALLLLDDGTTRVLGADFRYRLP</sequence>
<dbReference type="EMBL" id="CP101989">
    <property type="protein sequence ID" value="UUI66340.1"/>
    <property type="molecule type" value="Genomic_DNA"/>
</dbReference>
<reference evidence="2 3" key="1">
    <citation type="submission" date="2022-07" db="EMBL/GenBank/DDBJ databases">
        <title>Novel species in genus cellulomonas.</title>
        <authorList>
            <person name="Ye L."/>
        </authorList>
    </citation>
    <scope>NUCLEOTIDE SEQUENCE [LARGE SCALE GENOMIC DNA]</scope>
    <source>
        <strain evidence="3">zg-Y908</strain>
    </source>
</reference>
<gene>
    <name evidence="2" type="ORF">NP075_06395</name>
</gene>
<keyword evidence="1" id="KW-0812">Transmembrane</keyword>
<dbReference type="Proteomes" id="UP001317322">
    <property type="component" value="Chromosome"/>
</dbReference>
<proteinExistence type="predicted"/>
<dbReference type="RefSeq" id="WP_227564485.1">
    <property type="nucleotide sequence ID" value="NZ_CP101989.1"/>
</dbReference>
<keyword evidence="3" id="KW-1185">Reference proteome</keyword>
<evidence type="ECO:0000313" key="3">
    <source>
        <dbReference type="Proteomes" id="UP001317322"/>
    </source>
</evidence>